<dbReference type="EMBL" id="PGOL01038804">
    <property type="protein sequence ID" value="PKI18372.1"/>
    <property type="molecule type" value="Genomic_DNA"/>
</dbReference>
<protein>
    <submittedName>
        <fullName evidence="1">Uncharacterized protein</fullName>
    </submittedName>
</protein>
<comment type="caution">
    <text evidence="1">The sequence shown here is derived from an EMBL/GenBank/DDBJ whole genome shotgun (WGS) entry which is preliminary data.</text>
</comment>
<dbReference type="Proteomes" id="UP000233551">
    <property type="component" value="Unassembled WGS sequence"/>
</dbReference>
<accession>A0A2I0HEZ2</accession>
<evidence type="ECO:0000313" key="1">
    <source>
        <dbReference type="EMBL" id="PKI18372.1"/>
    </source>
</evidence>
<feature type="non-terminal residue" evidence="1">
    <location>
        <position position="1"/>
    </location>
</feature>
<keyword evidence="2" id="KW-1185">Reference proteome</keyword>
<gene>
    <name evidence="1" type="ORF">CRG98_049354</name>
</gene>
<evidence type="ECO:0000313" key="2">
    <source>
        <dbReference type="Proteomes" id="UP000233551"/>
    </source>
</evidence>
<feature type="non-terminal residue" evidence="1">
    <location>
        <position position="30"/>
    </location>
</feature>
<reference evidence="1 2" key="1">
    <citation type="submission" date="2017-11" db="EMBL/GenBank/DDBJ databases">
        <title>De-novo sequencing of pomegranate (Punica granatum L.) genome.</title>
        <authorList>
            <person name="Akparov Z."/>
            <person name="Amiraslanov A."/>
            <person name="Hajiyeva S."/>
            <person name="Abbasov M."/>
            <person name="Kaur K."/>
            <person name="Hamwieh A."/>
            <person name="Solovyev V."/>
            <person name="Salamov A."/>
            <person name="Braich B."/>
            <person name="Kosarev P."/>
            <person name="Mahmoud A."/>
            <person name="Hajiyev E."/>
            <person name="Babayeva S."/>
            <person name="Izzatullayeva V."/>
            <person name="Mammadov A."/>
            <person name="Mammadov A."/>
            <person name="Sharifova S."/>
            <person name="Ojaghi J."/>
            <person name="Eynullazada K."/>
            <person name="Bayramov B."/>
            <person name="Abdulazimova A."/>
            <person name="Shahmuradov I."/>
        </authorList>
    </citation>
    <scope>NUCLEOTIDE SEQUENCE [LARGE SCALE GENOMIC DNA]</scope>
    <source>
        <strain evidence="2">cv. AG2017</strain>
        <tissue evidence="1">Leaf</tissue>
    </source>
</reference>
<proteinExistence type="predicted"/>
<sequence length="30" mass="3581">LKSAYAIAKLRRTGYTKQQFYLEAIDLYKK</sequence>
<dbReference type="AlphaFoldDB" id="A0A2I0HEZ2"/>
<name>A0A2I0HEZ2_PUNGR</name>
<organism evidence="1 2">
    <name type="scientific">Punica granatum</name>
    <name type="common">Pomegranate</name>
    <dbReference type="NCBI Taxonomy" id="22663"/>
    <lineage>
        <taxon>Eukaryota</taxon>
        <taxon>Viridiplantae</taxon>
        <taxon>Streptophyta</taxon>
        <taxon>Embryophyta</taxon>
        <taxon>Tracheophyta</taxon>
        <taxon>Spermatophyta</taxon>
        <taxon>Magnoliopsida</taxon>
        <taxon>eudicotyledons</taxon>
        <taxon>Gunneridae</taxon>
        <taxon>Pentapetalae</taxon>
        <taxon>rosids</taxon>
        <taxon>malvids</taxon>
        <taxon>Myrtales</taxon>
        <taxon>Lythraceae</taxon>
        <taxon>Punica</taxon>
    </lineage>
</organism>